<dbReference type="EMBL" id="JBEZFP010000114">
    <property type="protein sequence ID" value="MEU8138207.1"/>
    <property type="molecule type" value="Genomic_DNA"/>
</dbReference>
<dbReference type="Proteomes" id="UP001551482">
    <property type="component" value="Unassembled WGS sequence"/>
</dbReference>
<organism evidence="1 2">
    <name type="scientific">Streptodolium elevatio</name>
    <dbReference type="NCBI Taxonomy" id="3157996"/>
    <lineage>
        <taxon>Bacteria</taxon>
        <taxon>Bacillati</taxon>
        <taxon>Actinomycetota</taxon>
        <taxon>Actinomycetes</taxon>
        <taxon>Kitasatosporales</taxon>
        <taxon>Streptomycetaceae</taxon>
        <taxon>Streptodolium</taxon>
    </lineage>
</organism>
<protein>
    <submittedName>
        <fullName evidence="1">SUKH-4 family immunity protein</fullName>
    </submittedName>
</protein>
<accession>A0ABV3DRV4</accession>
<dbReference type="RefSeq" id="WP_358361210.1">
    <property type="nucleotide sequence ID" value="NZ_JBEZFP010000114.1"/>
</dbReference>
<name>A0ABV3DRV4_9ACTN</name>
<comment type="caution">
    <text evidence="1">The sequence shown here is derived from an EMBL/GenBank/DDBJ whole genome shotgun (WGS) entry which is preliminary data.</text>
</comment>
<dbReference type="InterPro" id="IPR025851">
    <property type="entry name" value="SUKH-4"/>
</dbReference>
<evidence type="ECO:0000313" key="1">
    <source>
        <dbReference type="EMBL" id="MEU8138207.1"/>
    </source>
</evidence>
<reference evidence="1 2" key="1">
    <citation type="submission" date="2024-06" db="EMBL/GenBank/DDBJ databases">
        <title>The Natural Products Discovery Center: Release of the First 8490 Sequenced Strains for Exploring Actinobacteria Biosynthetic Diversity.</title>
        <authorList>
            <person name="Kalkreuter E."/>
            <person name="Kautsar S.A."/>
            <person name="Yang D."/>
            <person name="Bader C.D."/>
            <person name="Teijaro C.N."/>
            <person name="Fluegel L."/>
            <person name="Davis C.M."/>
            <person name="Simpson J.R."/>
            <person name="Lauterbach L."/>
            <person name="Steele A.D."/>
            <person name="Gui C."/>
            <person name="Meng S."/>
            <person name="Li G."/>
            <person name="Viehrig K."/>
            <person name="Ye F."/>
            <person name="Su P."/>
            <person name="Kiefer A.F."/>
            <person name="Nichols A."/>
            <person name="Cepeda A.J."/>
            <person name="Yan W."/>
            <person name="Fan B."/>
            <person name="Jiang Y."/>
            <person name="Adhikari A."/>
            <person name="Zheng C.-J."/>
            <person name="Schuster L."/>
            <person name="Cowan T.M."/>
            <person name="Smanski M.J."/>
            <person name="Chevrette M.G."/>
            <person name="De Carvalho L.P.S."/>
            <person name="Shen B."/>
        </authorList>
    </citation>
    <scope>NUCLEOTIDE SEQUENCE [LARGE SCALE GENOMIC DNA]</scope>
    <source>
        <strain evidence="1 2">NPDC048946</strain>
    </source>
</reference>
<proteinExistence type="predicted"/>
<evidence type="ECO:0000313" key="2">
    <source>
        <dbReference type="Proteomes" id="UP001551482"/>
    </source>
</evidence>
<keyword evidence="2" id="KW-1185">Reference proteome</keyword>
<dbReference type="Pfam" id="PF14435">
    <property type="entry name" value="SUKH-4"/>
    <property type="match status" value="1"/>
</dbReference>
<sequence>MLQRADLVEVFGEHGITLADENQVAQYPFPDAVRRALTEVGVPMYCRSAVYAGLVQDGFTTYAAWCADYGIPCSNVAGATLRIGYWRAGSVCVVPDDGRVLYISHHEADEIMPMNSSFEQFTACMLIAHRDAEKCDFLPKRAALAERERIVQRLLAIDSAAVGPPHSVWRVIVDEVTGDEYRP</sequence>
<gene>
    <name evidence="1" type="ORF">AB0C36_32450</name>
</gene>